<feature type="region of interest" description="Disordered" evidence="23">
    <location>
        <begin position="247"/>
        <end position="268"/>
    </location>
</feature>
<evidence type="ECO:0000256" key="11">
    <source>
        <dbReference type="ARBA" id="ARBA00022806"/>
    </source>
</evidence>
<evidence type="ECO:0000256" key="8">
    <source>
        <dbReference type="ARBA" id="ARBA00022763"/>
    </source>
</evidence>
<dbReference type="GO" id="GO:0071932">
    <property type="term" value="P:replication fork reversal"/>
    <property type="evidence" value="ECO:0007669"/>
    <property type="project" value="TreeGrafter"/>
</dbReference>
<organism evidence="25 26">
    <name type="scientific">Triparma columacea</name>
    <dbReference type="NCBI Taxonomy" id="722753"/>
    <lineage>
        <taxon>Eukaryota</taxon>
        <taxon>Sar</taxon>
        <taxon>Stramenopiles</taxon>
        <taxon>Ochrophyta</taxon>
        <taxon>Bolidophyceae</taxon>
        <taxon>Parmales</taxon>
        <taxon>Triparmaceae</taxon>
        <taxon>Triparma</taxon>
    </lineage>
</organism>
<proteinExistence type="inferred from homology"/>
<dbReference type="EC" id="3.6.4.12" evidence="22"/>
<evidence type="ECO:0000256" key="3">
    <source>
        <dbReference type="ARBA" id="ARBA00022485"/>
    </source>
</evidence>
<comment type="caution">
    <text evidence="25">The sequence shown here is derived from an EMBL/GenBank/DDBJ whole genome shotgun (WGS) entry which is preliminary data.</text>
</comment>
<dbReference type="GO" id="GO:0003677">
    <property type="term" value="F:DNA binding"/>
    <property type="evidence" value="ECO:0007669"/>
    <property type="project" value="UniProtKB-UniRule"/>
</dbReference>
<evidence type="ECO:0000256" key="22">
    <source>
        <dbReference type="RuleBase" id="RU367041"/>
    </source>
</evidence>
<evidence type="ECO:0000256" key="2">
    <source>
        <dbReference type="ARBA" id="ARBA00007913"/>
    </source>
</evidence>
<keyword evidence="14 22" id="KW-0408">Iron</keyword>
<evidence type="ECO:0000256" key="13">
    <source>
        <dbReference type="ARBA" id="ARBA00022840"/>
    </source>
</evidence>
<feature type="compositionally biased region" description="Polar residues" evidence="23">
    <location>
        <begin position="99"/>
        <end position="125"/>
    </location>
</feature>
<evidence type="ECO:0000256" key="17">
    <source>
        <dbReference type="ARBA" id="ARBA00023204"/>
    </source>
</evidence>
<dbReference type="InterPro" id="IPR047187">
    <property type="entry name" value="SF1_C_Upf1"/>
</dbReference>
<dbReference type="OrthoDB" id="306218at2759"/>
<keyword evidence="7 22" id="KW-0547">Nucleotide-binding</keyword>
<evidence type="ECO:0000313" key="25">
    <source>
        <dbReference type="EMBL" id="GMI45408.1"/>
    </source>
</evidence>
<dbReference type="Pfam" id="PF13087">
    <property type="entry name" value="AAA_12"/>
    <property type="match status" value="1"/>
</dbReference>
<dbReference type="EMBL" id="BRYA01000246">
    <property type="protein sequence ID" value="GMI45408.1"/>
    <property type="molecule type" value="Genomic_DNA"/>
</dbReference>
<evidence type="ECO:0000256" key="9">
    <source>
        <dbReference type="ARBA" id="ARBA00022771"/>
    </source>
</evidence>
<dbReference type="GO" id="GO:0005524">
    <property type="term" value="F:ATP binding"/>
    <property type="evidence" value="ECO:0007669"/>
    <property type="project" value="UniProtKB-UniRule"/>
</dbReference>
<keyword evidence="12" id="KW-0862">Zinc</keyword>
<keyword evidence="26" id="KW-1185">Reference proteome</keyword>
<dbReference type="Pfam" id="PF13086">
    <property type="entry name" value="AAA_11"/>
    <property type="match status" value="2"/>
</dbReference>
<dbReference type="PROSITE" id="PS50199">
    <property type="entry name" value="ZF_RANBP2_2"/>
    <property type="match status" value="1"/>
</dbReference>
<evidence type="ECO:0000256" key="18">
    <source>
        <dbReference type="ARBA" id="ARBA00023242"/>
    </source>
</evidence>
<comment type="similarity">
    <text evidence="2 22">Belongs to the DNA2/NAM7 helicase family.</text>
</comment>
<dbReference type="GO" id="GO:0005737">
    <property type="term" value="C:cytoplasm"/>
    <property type="evidence" value="ECO:0007669"/>
    <property type="project" value="TreeGrafter"/>
</dbReference>
<feature type="compositionally biased region" description="Basic residues" evidence="23">
    <location>
        <begin position="76"/>
        <end position="87"/>
    </location>
</feature>
<keyword evidence="10 22" id="KW-0378">Hydrolase</keyword>
<keyword evidence="17 22" id="KW-0234">DNA repair</keyword>
<dbReference type="InterPro" id="IPR045055">
    <property type="entry name" value="DNA2/NAM7-like"/>
</dbReference>
<dbReference type="CDD" id="cd18808">
    <property type="entry name" value="SF1_C_Upf1"/>
    <property type="match status" value="1"/>
</dbReference>
<evidence type="ECO:0000256" key="16">
    <source>
        <dbReference type="ARBA" id="ARBA00023125"/>
    </source>
</evidence>
<dbReference type="SUPFAM" id="SSF90209">
    <property type="entry name" value="Ran binding protein zinc finger-like"/>
    <property type="match status" value="1"/>
</dbReference>
<evidence type="ECO:0000256" key="15">
    <source>
        <dbReference type="ARBA" id="ARBA00023014"/>
    </source>
</evidence>
<dbReference type="SMART" id="SM00547">
    <property type="entry name" value="ZnF_RBZ"/>
    <property type="match status" value="1"/>
</dbReference>
<dbReference type="Pfam" id="PF00641">
    <property type="entry name" value="Zn_ribbon_RanBP"/>
    <property type="match status" value="1"/>
</dbReference>
<evidence type="ECO:0000256" key="14">
    <source>
        <dbReference type="ARBA" id="ARBA00023004"/>
    </source>
</evidence>
<feature type="region of interest" description="Disordered" evidence="23">
    <location>
        <begin position="323"/>
        <end position="401"/>
    </location>
</feature>
<evidence type="ECO:0000256" key="5">
    <source>
        <dbReference type="ARBA" id="ARBA00022722"/>
    </source>
</evidence>
<evidence type="ECO:0000256" key="10">
    <source>
        <dbReference type="ARBA" id="ARBA00022801"/>
    </source>
</evidence>
<evidence type="ECO:0000256" key="4">
    <source>
        <dbReference type="ARBA" id="ARBA00022705"/>
    </source>
</evidence>
<dbReference type="SUPFAM" id="SSF52540">
    <property type="entry name" value="P-loop containing nucleoside triphosphate hydrolases"/>
    <property type="match status" value="1"/>
</dbReference>
<evidence type="ECO:0000256" key="1">
    <source>
        <dbReference type="ARBA" id="ARBA00001966"/>
    </source>
</evidence>
<dbReference type="GO" id="GO:0006281">
    <property type="term" value="P:DNA repair"/>
    <property type="evidence" value="ECO:0007669"/>
    <property type="project" value="UniProtKB-KW"/>
</dbReference>
<keyword evidence="3 22" id="KW-0004">4Fe-4S</keyword>
<protein>
    <recommendedName>
        <fullName evidence="22">DNA replication ATP-dependent helicase/nuclease</fullName>
        <ecNumber evidence="22">3.1.-.-</ecNumber>
        <ecNumber evidence="22">3.6.4.12</ecNumber>
    </recommendedName>
</protein>
<feature type="compositionally biased region" description="Low complexity" evidence="23">
    <location>
        <begin position="324"/>
        <end position="336"/>
    </location>
</feature>
<feature type="domain" description="RanBP2-type" evidence="24">
    <location>
        <begin position="269"/>
        <end position="298"/>
    </location>
</feature>
<dbReference type="InterPro" id="IPR027417">
    <property type="entry name" value="P-loop_NTPase"/>
</dbReference>
<keyword evidence="13 22" id="KW-0067">ATP-binding</keyword>
<keyword evidence="15 22" id="KW-0411">Iron-sulfur</keyword>
<evidence type="ECO:0000256" key="6">
    <source>
        <dbReference type="ARBA" id="ARBA00022723"/>
    </source>
</evidence>
<name>A0A9W7GJW6_9STRA</name>
<keyword evidence="6 22" id="KW-0479">Metal-binding</keyword>
<dbReference type="GO" id="GO:0005634">
    <property type="term" value="C:nucleus"/>
    <property type="evidence" value="ECO:0007669"/>
    <property type="project" value="UniProtKB-SubCell"/>
</dbReference>
<comment type="subcellular location">
    <subcellularLocation>
        <location evidence="22">Nucleus</location>
    </subcellularLocation>
    <subcellularLocation>
        <location evidence="22">Chromosome</location>
    </subcellularLocation>
</comment>
<evidence type="ECO:0000256" key="20">
    <source>
        <dbReference type="ARBA" id="ARBA00047995"/>
    </source>
</evidence>
<keyword evidence="18 22" id="KW-0539">Nucleus</keyword>
<feature type="compositionally biased region" description="Pro residues" evidence="23">
    <location>
        <begin position="206"/>
        <end position="223"/>
    </location>
</feature>
<dbReference type="Gene3D" id="3.40.50.300">
    <property type="entry name" value="P-loop containing nucleotide triphosphate hydrolases"/>
    <property type="match status" value="2"/>
</dbReference>
<dbReference type="GO" id="GO:0008270">
    <property type="term" value="F:zinc ion binding"/>
    <property type="evidence" value="ECO:0007669"/>
    <property type="project" value="UniProtKB-KW"/>
</dbReference>
<dbReference type="PANTHER" id="PTHR10887">
    <property type="entry name" value="DNA2/NAM7 HELICASE FAMILY"/>
    <property type="match status" value="1"/>
</dbReference>
<dbReference type="Gene3D" id="3.90.320.10">
    <property type="match status" value="1"/>
</dbReference>
<evidence type="ECO:0000313" key="26">
    <source>
        <dbReference type="Proteomes" id="UP001165065"/>
    </source>
</evidence>
<feature type="compositionally biased region" description="Polar residues" evidence="23">
    <location>
        <begin position="379"/>
        <end position="395"/>
    </location>
</feature>
<sequence>MASPGPPAMTQDQDVEWCDDYDDGIALGNFVMSPARSEASNKRPPPTTPRSSHKSEVEDVFAQLGVGKGKAGIKSTNKKKKKKKRKTQLIASSEFGRFSSISNSLSTRPNLSQTESERTQISSNRKGYKKSNLKVNRGSAGGDDSIRRESDEFAALLKDDPYATDDTTFPPVLLIDSKISSTTPISVVEVANAQSVALNMEKALPPLPSPAPTPTPATVPPSSDPFGEFLIDDDDIAALDCLVADHTSHSQSKKDNAEQKASSTTTDFRPGDWKCSSCGVNNFAKRTVCFKPSSIKDDPFNDPFDDEIMENYDFSKIDEMISMAQQQQQQQQNQSAAPPPPPQQQQTSNPKSFHSPVPTDIEDTVGVPFGNGTPFKSVRTFSQQQLSQPNPTSQCGWDPNEPVRNERCPADSGFMSFSRYRIVSFEDYMHIQVKELKVVPCQDGQTDAGAKVVYLHGDWYWSPIKCNDIFNIVSPSGSYLTSFDVLPITFTTAYNPKSDVDDLLFVLRPETVLSPSYVVEHIGCPRKAALKHRFKGSTSERTEAQLVGNLRHDLFQKCLVSNDVSDDSMQKIANQLVYGNIEELLSCDDLPQSRALSEVLSIKPHVQEFSRMYGAPLDGNGKSAAPEGEMMPGMGCQDINFRATSVFAVEEQYYIPALGLEGYVDLTLETQYSSVSPSTSAAPSSRPKVLIPLELKTGKKQDFRNDHLGQLSLYTLMTRAFHGDFRAGVGEQVGGTRAGLGGVLLYMNGDDYKNKFLSPTLGEHKTLISMRNELVGNICESEAPRDAESGVAGSTVSGVTWDRLAWEEQKMQAYDEGCTLKFERASGGIAALPLKVDDRLVVSPDYTTTSTGRGQFFVAKGEVKEIEDTHIVLKCQREAGNKMAKLVGVTLFRLDHDIWKMTGGALRENLGRLFKLTDPDGNDDIKDWMDDEDARRLREIVVDLKKPRFRTIGDDHLFEGPAVGRGRGVPGCDFEDLMFDFSCQLNDDQKNSVRKIVSMEDYCLVQGLPGTGKTSTVSFVVRLLVARGMSVLVTSYTHTAVDNLMMKLLECGVGKDSGEGDVVRVGVSSRHKYSDEIKGLMCREIAEKKYGKVRGGFEGESMIKVIDDARVVGCTCLSVGKEVLLAKKKFDVVIVDEAGQISQPAVLGALSMGKTFVLVGDHKQLPPIVKNKMAREGGYDVSLLKRLAEANDRRVCEGQQSSLTQLAMQYRMHEDITFLCNEICYGGLLKCGNDAVRLQKIDYAEGWRSRVGGDGWEGWVSDALDPSRAVVMVNTGLIGGDNSESREGGERREGGGRGGRAIINNGEVAVVNKLVRGLIVCGNVKMSDVGIISYFNAQVGALRNNEDLGSEKGLEISTIDTFQGRDKKIVIMSFVRSNKEGNVGQILKATERINVACSRAKMKLIMVGDLECLMKGSEVLRKVLGKVKENGWVVGGVGGEEKKGKENVVLSQGVDVPECEISD</sequence>
<dbReference type="InterPro" id="IPR041677">
    <property type="entry name" value="DNA2/NAM7_AAA_11"/>
</dbReference>
<dbReference type="Gene3D" id="4.10.1060.10">
    <property type="entry name" value="Zinc finger, RanBP2-type"/>
    <property type="match status" value="1"/>
</dbReference>
<keyword evidence="22" id="KW-0158">Chromosome</keyword>
<keyword evidence="16 22" id="KW-0238">DNA-binding</keyword>
<comment type="cofactor">
    <cofactor evidence="1">
        <name>[4Fe-4S] cluster</name>
        <dbReference type="ChEBI" id="CHEBI:49883"/>
    </cofactor>
</comment>
<dbReference type="GO" id="GO:0033567">
    <property type="term" value="P:DNA replication, Okazaki fragment processing"/>
    <property type="evidence" value="ECO:0007669"/>
    <property type="project" value="UniProtKB-UniRule"/>
</dbReference>
<dbReference type="GO" id="GO:0051539">
    <property type="term" value="F:4 iron, 4 sulfur cluster binding"/>
    <property type="evidence" value="ECO:0007669"/>
    <property type="project" value="UniProtKB-UniRule"/>
</dbReference>
<dbReference type="GO" id="GO:0017108">
    <property type="term" value="F:5'-flap endonuclease activity"/>
    <property type="evidence" value="ECO:0007669"/>
    <property type="project" value="UniProtKB-UniRule"/>
</dbReference>
<dbReference type="InterPro" id="IPR014808">
    <property type="entry name" value="DNA_replication_fac_Dna2_N"/>
</dbReference>
<keyword evidence="11 22" id="KW-0347">Helicase</keyword>
<feature type="compositionally biased region" description="Basic and acidic residues" evidence="23">
    <location>
        <begin position="247"/>
        <end position="258"/>
    </location>
</feature>
<dbReference type="InterPro" id="IPR001876">
    <property type="entry name" value="Znf_RanBP2"/>
</dbReference>
<dbReference type="InterPro" id="IPR011604">
    <property type="entry name" value="PDDEXK-like_dom_sf"/>
</dbReference>
<keyword evidence="4 22" id="KW-0235">DNA replication</keyword>
<dbReference type="GO" id="GO:0005694">
    <property type="term" value="C:chromosome"/>
    <property type="evidence" value="ECO:0007669"/>
    <property type="project" value="UniProtKB-SubCell"/>
</dbReference>
<comment type="function">
    <text evidence="22">Key enzyme involved in DNA replication and DNA repair. Involved in Okazaki fragments processing by cleaving long flaps that escape FEN1: flaps that are longer than 27 nucleotides are coated by replication protein A complex (RPA), leading to recruit DNA2 which cleaves the flap until it is too short to bind RPA and becomes a substrate for FEN1. Also involved in 5'-end resection of DNA during double-strand break (DSB) repair by mediating the cleavage of 5'-ssDNA.</text>
</comment>
<keyword evidence="19 22" id="KW-0511">Multifunctional enzyme</keyword>
<dbReference type="EC" id="3.1.-.-" evidence="22"/>
<dbReference type="PANTHER" id="PTHR10887:SF433">
    <property type="entry name" value="DNA REPLICATION ATP-DEPENDENT HELICASE_NUCLEASE DNA2"/>
    <property type="match status" value="1"/>
</dbReference>
<accession>A0A9W7GJW6</accession>
<comment type="catalytic activity">
    <reaction evidence="20 22">
        <text>ATP + H2O = ADP + phosphate + H(+)</text>
        <dbReference type="Rhea" id="RHEA:13065"/>
        <dbReference type="ChEBI" id="CHEBI:15377"/>
        <dbReference type="ChEBI" id="CHEBI:15378"/>
        <dbReference type="ChEBI" id="CHEBI:30616"/>
        <dbReference type="ChEBI" id="CHEBI:43474"/>
        <dbReference type="ChEBI" id="CHEBI:456216"/>
        <dbReference type="EC" id="3.6.4.12"/>
    </reaction>
</comment>
<gene>
    <name evidence="25" type="ORF">TrCOL_g1588</name>
</gene>
<dbReference type="Proteomes" id="UP001165065">
    <property type="component" value="Unassembled WGS sequence"/>
</dbReference>
<evidence type="ECO:0000256" key="12">
    <source>
        <dbReference type="ARBA" id="ARBA00022833"/>
    </source>
</evidence>
<feature type="region of interest" description="Disordered" evidence="23">
    <location>
        <begin position="30"/>
        <end position="147"/>
    </location>
</feature>
<evidence type="ECO:0000256" key="21">
    <source>
        <dbReference type="PROSITE-ProRule" id="PRU00322"/>
    </source>
</evidence>
<dbReference type="Pfam" id="PF08696">
    <property type="entry name" value="Dna2"/>
    <property type="match status" value="1"/>
</dbReference>
<keyword evidence="9 21" id="KW-0863">Zinc-finger</keyword>
<evidence type="ECO:0000256" key="23">
    <source>
        <dbReference type="SAM" id="MobiDB-lite"/>
    </source>
</evidence>
<evidence type="ECO:0000259" key="24">
    <source>
        <dbReference type="PROSITE" id="PS50199"/>
    </source>
</evidence>
<dbReference type="InterPro" id="IPR041679">
    <property type="entry name" value="DNA2/NAM7-like_C"/>
</dbReference>
<dbReference type="InterPro" id="IPR036443">
    <property type="entry name" value="Znf_RanBP2_sf"/>
</dbReference>
<keyword evidence="8 22" id="KW-0227">DNA damage</keyword>
<dbReference type="GO" id="GO:0017116">
    <property type="term" value="F:single-stranded DNA helicase activity"/>
    <property type="evidence" value="ECO:0007669"/>
    <property type="project" value="UniProtKB-UniRule"/>
</dbReference>
<evidence type="ECO:0000256" key="7">
    <source>
        <dbReference type="ARBA" id="ARBA00022741"/>
    </source>
</evidence>
<keyword evidence="5 22" id="KW-0540">Nuclease</keyword>
<feature type="region of interest" description="Disordered" evidence="23">
    <location>
        <begin position="206"/>
        <end position="225"/>
    </location>
</feature>
<evidence type="ECO:0000256" key="19">
    <source>
        <dbReference type="ARBA" id="ARBA00023268"/>
    </source>
</evidence>
<reference evidence="26" key="1">
    <citation type="journal article" date="2023" name="Commun. Biol.">
        <title>Genome analysis of Parmales, the sister group of diatoms, reveals the evolutionary specialization of diatoms from phago-mixotrophs to photoautotrophs.</title>
        <authorList>
            <person name="Ban H."/>
            <person name="Sato S."/>
            <person name="Yoshikawa S."/>
            <person name="Yamada K."/>
            <person name="Nakamura Y."/>
            <person name="Ichinomiya M."/>
            <person name="Sato N."/>
            <person name="Blanc-Mathieu R."/>
            <person name="Endo H."/>
            <person name="Kuwata A."/>
            <person name="Ogata H."/>
        </authorList>
    </citation>
    <scope>NUCLEOTIDE SEQUENCE [LARGE SCALE GENOMIC DNA]</scope>
</reference>